<dbReference type="EMBL" id="VXIV02003163">
    <property type="protein sequence ID" value="KAF6020541.1"/>
    <property type="molecule type" value="Genomic_DNA"/>
</dbReference>
<name>A0A7J7J4E8_BUGNE</name>
<reference evidence="2" key="1">
    <citation type="submission" date="2020-06" db="EMBL/GenBank/DDBJ databases">
        <title>Draft genome of Bugula neritina, a colonial animal packing powerful symbionts and potential medicines.</title>
        <authorList>
            <person name="Rayko M."/>
        </authorList>
    </citation>
    <scope>NUCLEOTIDE SEQUENCE [LARGE SCALE GENOMIC DNA]</scope>
    <source>
        <strain evidence="2">Kwan_BN1</strain>
    </source>
</reference>
<keyword evidence="3" id="KW-1185">Reference proteome</keyword>
<feature type="region of interest" description="Disordered" evidence="1">
    <location>
        <begin position="63"/>
        <end position="84"/>
    </location>
</feature>
<comment type="caution">
    <text evidence="2">The sequence shown here is derived from an EMBL/GenBank/DDBJ whole genome shotgun (WGS) entry which is preliminary data.</text>
</comment>
<organism evidence="2 3">
    <name type="scientific">Bugula neritina</name>
    <name type="common">Brown bryozoan</name>
    <name type="synonym">Sertularia neritina</name>
    <dbReference type="NCBI Taxonomy" id="10212"/>
    <lineage>
        <taxon>Eukaryota</taxon>
        <taxon>Metazoa</taxon>
        <taxon>Spiralia</taxon>
        <taxon>Lophotrochozoa</taxon>
        <taxon>Bryozoa</taxon>
        <taxon>Gymnolaemata</taxon>
        <taxon>Cheilostomatida</taxon>
        <taxon>Flustrina</taxon>
        <taxon>Buguloidea</taxon>
        <taxon>Bugulidae</taxon>
        <taxon>Bugula</taxon>
    </lineage>
</organism>
<dbReference type="Proteomes" id="UP000593567">
    <property type="component" value="Unassembled WGS sequence"/>
</dbReference>
<evidence type="ECO:0000313" key="3">
    <source>
        <dbReference type="Proteomes" id="UP000593567"/>
    </source>
</evidence>
<evidence type="ECO:0000256" key="1">
    <source>
        <dbReference type="SAM" id="MobiDB-lite"/>
    </source>
</evidence>
<dbReference type="PANTHER" id="PTHR47331:SF5">
    <property type="entry name" value="RIBONUCLEASE H"/>
    <property type="match status" value="1"/>
</dbReference>
<proteinExistence type="predicted"/>
<protein>
    <submittedName>
        <fullName evidence="2">Uncharacterized protein</fullName>
    </submittedName>
</protein>
<gene>
    <name evidence="2" type="ORF">EB796_021155</name>
</gene>
<evidence type="ECO:0000313" key="2">
    <source>
        <dbReference type="EMBL" id="KAF6020541.1"/>
    </source>
</evidence>
<dbReference type="AlphaFoldDB" id="A0A7J7J4E8"/>
<accession>A0A7J7J4E8</accession>
<sequence>MRYVSNLSILNDYIENEKMAAKLSDWLKLKWPRIVAQALQRYPTFDEFSEFVKEEAFIMNPDISQNLSQERQHDRKHQRPENKTLKTFQVTREEKHHQVLTQCGYCWLKNHPTADC</sequence>
<dbReference type="OrthoDB" id="10065844at2759"/>
<dbReference type="PANTHER" id="PTHR47331">
    <property type="entry name" value="PHD-TYPE DOMAIN-CONTAINING PROTEIN"/>
    <property type="match status" value="1"/>
</dbReference>